<dbReference type="GO" id="GO:0016887">
    <property type="term" value="F:ATP hydrolysis activity"/>
    <property type="evidence" value="ECO:0007669"/>
    <property type="project" value="InterPro"/>
</dbReference>
<keyword evidence="3" id="KW-0813">Transport</keyword>
<evidence type="ECO:0000256" key="4">
    <source>
        <dbReference type="ARBA" id="ARBA00022741"/>
    </source>
</evidence>
<keyword evidence="4" id="KW-0547">Nucleotide-binding</keyword>
<dbReference type="InterPro" id="IPR015856">
    <property type="entry name" value="ABC_transpr_CbiO/EcfA_su"/>
</dbReference>
<evidence type="ECO:0000313" key="8">
    <source>
        <dbReference type="EMBL" id="ACL11078.1"/>
    </source>
</evidence>
<dbReference type="InterPro" id="IPR003439">
    <property type="entry name" value="ABC_transporter-like_ATP-bd"/>
</dbReference>
<evidence type="ECO:0000256" key="2">
    <source>
        <dbReference type="ARBA" id="ARBA00005417"/>
    </source>
</evidence>
<dbReference type="PANTHER" id="PTHR43553">
    <property type="entry name" value="HEAVY METAL TRANSPORTER"/>
    <property type="match status" value="1"/>
</dbReference>
<dbReference type="HOGENOM" id="CLU_000604_86_7_2"/>
<dbReference type="GO" id="GO:0005524">
    <property type="term" value="F:ATP binding"/>
    <property type="evidence" value="ECO:0007669"/>
    <property type="project" value="UniProtKB-KW"/>
</dbReference>
<evidence type="ECO:0000256" key="1">
    <source>
        <dbReference type="ARBA" id="ARBA00004202"/>
    </source>
</evidence>
<feature type="domain" description="ABC transporter" evidence="7">
    <location>
        <begin position="4"/>
        <end position="237"/>
    </location>
</feature>
<dbReference type="PROSITE" id="PS00211">
    <property type="entry name" value="ABC_TRANSPORTER_1"/>
    <property type="match status" value="1"/>
</dbReference>
<dbReference type="Pfam" id="PF00005">
    <property type="entry name" value="ABC_tran"/>
    <property type="match status" value="2"/>
</dbReference>
<protein>
    <submittedName>
        <fullName evidence="8">ABC transporter related</fullName>
    </submittedName>
</protein>
<feature type="domain" description="ABC transporter" evidence="7">
    <location>
        <begin position="245"/>
        <end position="430"/>
    </location>
</feature>
<organism evidence="8 9">
    <name type="scientific">Desulfurococcus amylolyticus (strain DSM 18924 / JCM 16383 / VKM B-2413 / 1221n)</name>
    <name type="common">Desulfurococcus kamchatkensis</name>
    <dbReference type="NCBI Taxonomy" id="490899"/>
    <lineage>
        <taxon>Archaea</taxon>
        <taxon>Thermoproteota</taxon>
        <taxon>Thermoprotei</taxon>
        <taxon>Desulfurococcales</taxon>
        <taxon>Desulfurococcaceae</taxon>
        <taxon>Desulfurococcus</taxon>
    </lineage>
</organism>
<dbReference type="EMBL" id="CP001140">
    <property type="protein sequence ID" value="ACL11078.1"/>
    <property type="molecule type" value="Genomic_DNA"/>
</dbReference>
<reference evidence="8 9" key="1">
    <citation type="journal article" date="2009" name="J. Bacteriol.">
        <title>Complete genome sequence of the anaerobic, protein-degrading hyperthermophilic crenarchaeon Desulfurococcus kamchatkensis.</title>
        <authorList>
            <person name="Ravin N.V."/>
            <person name="Mardanov A.V."/>
            <person name="Beletsky A.V."/>
            <person name="Kublanov I.V."/>
            <person name="Kolganova T.V."/>
            <person name="Lebedinsky A.V."/>
            <person name="Chernyh N.A."/>
            <person name="Bonch-Osmolovskaya E.A."/>
            <person name="Skryabin K.G."/>
        </authorList>
    </citation>
    <scope>NUCLEOTIDE SEQUENCE [LARGE SCALE GENOMIC DNA]</scope>
    <source>
        <strain evidence="9">DSM 18924 / JCM 16383 / VKM B-2413 / 1221n</strain>
    </source>
</reference>
<comment type="function">
    <text evidence="6">Probably part of an ABC transporter complex. Responsible for energy coupling to the transport system.</text>
</comment>
<dbReference type="CDD" id="cd03225">
    <property type="entry name" value="ABC_cobalt_CbiO_domain1"/>
    <property type="match status" value="2"/>
</dbReference>
<comment type="subcellular location">
    <subcellularLocation>
        <location evidence="1">Cell membrane</location>
        <topology evidence="1">Peripheral membrane protein</topology>
    </subcellularLocation>
</comment>
<dbReference type="SUPFAM" id="SSF52540">
    <property type="entry name" value="P-loop containing nucleoside triphosphate hydrolases"/>
    <property type="match status" value="2"/>
</dbReference>
<dbReference type="Proteomes" id="UP000006903">
    <property type="component" value="Chromosome"/>
</dbReference>
<dbReference type="InterPro" id="IPR050095">
    <property type="entry name" value="ECF_ABC_transporter_ATP-bd"/>
</dbReference>
<evidence type="ECO:0000256" key="6">
    <source>
        <dbReference type="ARBA" id="ARBA00025157"/>
    </source>
</evidence>
<dbReference type="SMART" id="SM00382">
    <property type="entry name" value="AAA"/>
    <property type="match status" value="2"/>
</dbReference>
<dbReference type="GO" id="GO:0043190">
    <property type="term" value="C:ATP-binding cassette (ABC) transporter complex"/>
    <property type="evidence" value="ECO:0007669"/>
    <property type="project" value="TreeGrafter"/>
</dbReference>
<dbReference type="PANTHER" id="PTHR43553:SF24">
    <property type="entry name" value="ENERGY-COUPLING FACTOR TRANSPORTER ATP-BINDING PROTEIN ECFA1"/>
    <property type="match status" value="1"/>
</dbReference>
<evidence type="ECO:0000256" key="3">
    <source>
        <dbReference type="ARBA" id="ARBA00022448"/>
    </source>
</evidence>
<dbReference type="InterPro" id="IPR027417">
    <property type="entry name" value="P-loop_NTPase"/>
</dbReference>
<dbReference type="GO" id="GO:0042626">
    <property type="term" value="F:ATPase-coupled transmembrane transporter activity"/>
    <property type="evidence" value="ECO:0007669"/>
    <property type="project" value="TreeGrafter"/>
</dbReference>
<dbReference type="Gene3D" id="3.40.50.300">
    <property type="entry name" value="P-loop containing nucleotide triphosphate hydrolases"/>
    <property type="match status" value="2"/>
</dbReference>
<evidence type="ECO:0000313" key="9">
    <source>
        <dbReference type="Proteomes" id="UP000006903"/>
    </source>
</evidence>
<evidence type="ECO:0000259" key="7">
    <source>
        <dbReference type="PROSITE" id="PS50893"/>
    </source>
</evidence>
<dbReference type="InterPro" id="IPR003593">
    <property type="entry name" value="AAA+_ATPase"/>
</dbReference>
<sequence length="431" mass="47622">MSELEMIEAHIEVAGYIDGFIIRGIDINVSNGEVLVVTGPSGSGKTTLAKALTGLLGRSGGLFKGSILINGYPLLEIPFEKIYELVTYIPQEPWYALVGYTVYAEHCFILSQLGLKCNSVFLEKLGLAGKIDSLTINLSAGETQRLLWAEALAKKSSVLILDEPLVYLDREARRIVADVVRDARDNGASIIIIDHDPLFWGELAGKLLVLENGVAKYYGEWDTGVLQQSYQPSKTMRVVNDEVAVDIENIWFKYPGEKPLFRGLSLQVKKSLITGLTGRNGAGKSTLLKLIAGILKPTKGFINRLGTPVYIPENPLLYFTKPTPREELLYMANGREEKVFETAEIFDISRILDTPLARLSSGERRRLALASAYLGGFDIYLIDEPTGGLDQANASRVLEVLLELVNEGRTVVVATHDERVIKLLDYEFRVG</sequence>
<dbReference type="KEGG" id="dka:DKAM_0752"/>
<proteinExistence type="inferred from homology"/>
<dbReference type="AlphaFoldDB" id="B8D4P7"/>
<dbReference type="GeneID" id="7170918"/>
<gene>
    <name evidence="8" type="ordered locus">DKAM_0752</name>
</gene>
<dbReference type="PROSITE" id="PS50893">
    <property type="entry name" value="ABC_TRANSPORTER_2"/>
    <property type="match status" value="2"/>
</dbReference>
<dbReference type="eggNOG" id="arCOG00188">
    <property type="taxonomic scope" value="Archaea"/>
</dbReference>
<dbReference type="InterPro" id="IPR017871">
    <property type="entry name" value="ABC_transporter-like_CS"/>
</dbReference>
<accession>B8D4P7</accession>
<evidence type="ECO:0000256" key="5">
    <source>
        <dbReference type="ARBA" id="ARBA00022840"/>
    </source>
</evidence>
<keyword evidence="5" id="KW-0067">ATP-binding</keyword>
<comment type="similarity">
    <text evidence="2">Belongs to the ABC transporter superfamily.</text>
</comment>
<dbReference type="STRING" id="490899.DKAM_0752"/>
<dbReference type="RefSeq" id="WP_012608419.1">
    <property type="nucleotide sequence ID" value="NC_011766.1"/>
</dbReference>
<name>B8D4P7_DESA1</name>